<keyword evidence="1" id="KW-0614">Plasmid</keyword>
<sequence length="64" mass="7385">MSGKFKIDYQRMQVTANLMDPEPTILIISEGKVRCIEMFDHGHFIAKTHDGKITSWENTEKGKM</sequence>
<proteinExistence type="predicted"/>
<dbReference type="RefSeq" id="WP_338754884.1">
    <property type="nucleotide sequence ID" value="NZ_CP147405.1"/>
</dbReference>
<reference evidence="1 2" key="1">
    <citation type="submission" date="2024-02" db="EMBL/GenBank/DDBJ databases">
        <title>Seven novel Bacillus-like species.</title>
        <authorList>
            <person name="Liu G."/>
        </authorList>
    </citation>
    <scope>NUCLEOTIDE SEQUENCE [LARGE SCALE GENOMIC DNA]</scope>
    <source>
        <strain evidence="1 2">FJAT-52991</strain>
        <plasmid evidence="1 2">unnamed1</plasmid>
    </source>
</reference>
<geneLocation type="plasmid" evidence="1 2">
    <name>unnamed1</name>
</geneLocation>
<evidence type="ECO:0000313" key="1">
    <source>
        <dbReference type="EMBL" id="WXB94992.1"/>
    </source>
</evidence>
<dbReference type="Proteomes" id="UP001387364">
    <property type="component" value="Plasmid unnamed1"/>
</dbReference>
<protein>
    <submittedName>
        <fullName evidence="1">Uncharacterized protein</fullName>
    </submittedName>
</protein>
<evidence type="ECO:0000313" key="2">
    <source>
        <dbReference type="Proteomes" id="UP001387364"/>
    </source>
</evidence>
<name>A0ABZ2NB63_9BACI</name>
<organism evidence="1 2">
    <name type="scientific">Bacillus kandeliae</name>
    <dbReference type="NCBI Taxonomy" id="3129297"/>
    <lineage>
        <taxon>Bacteria</taxon>
        <taxon>Bacillati</taxon>
        <taxon>Bacillota</taxon>
        <taxon>Bacilli</taxon>
        <taxon>Bacillales</taxon>
        <taxon>Bacillaceae</taxon>
        <taxon>Bacillus</taxon>
    </lineage>
</organism>
<gene>
    <name evidence="1" type="ORF">WDJ61_18605</name>
</gene>
<dbReference type="EMBL" id="CP147405">
    <property type="protein sequence ID" value="WXB94992.1"/>
    <property type="molecule type" value="Genomic_DNA"/>
</dbReference>
<accession>A0ABZ2NB63</accession>
<keyword evidence="2" id="KW-1185">Reference proteome</keyword>